<sequence length="143" mass="15116">MRIAHLLHRKGPDVVTVEPGAGVREALALMAHHGVGALVVSPGEGRVAGILSERDVVRALHASGDAVLDGPVSALMTAEVHTCPPGASVHDLARTMTDRRVRHVPVVEDGRLLGIVSIGDVVKARLDELEEERAHLVDYIQAG</sequence>
<dbReference type="SMART" id="SM00116">
    <property type="entry name" value="CBS"/>
    <property type="match status" value="2"/>
</dbReference>
<dbReference type="RefSeq" id="WP_073418401.1">
    <property type="nucleotide sequence ID" value="NZ_FQVX01000001.1"/>
</dbReference>
<evidence type="ECO:0000256" key="2">
    <source>
        <dbReference type="PROSITE-ProRule" id="PRU00703"/>
    </source>
</evidence>
<dbReference type="PANTHER" id="PTHR43080:SF2">
    <property type="entry name" value="CBS DOMAIN-CONTAINING PROTEIN"/>
    <property type="match status" value="1"/>
</dbReference>
<feature type="domain" description="CBS" evidence="3">
    <location>
        <begin position="76"/>
        <end position="131"/>
    </location>
</feature>
<evidence type="ECO:0000313" key="4">
    <source>
        <dbReference type="EMBL" id="SHF69345.1"/>
    </source>
</evidence>
<evidence type="ECO:0000256" key="1">
    <source>
        <dbReference type="ARBA" id="ARBA00023122"/>
    </source>
</evidence>
<gene>
    <name evidence="4" type="ORF">SAMN05444351_0494</name>
</gene>
<dbReference type="Proteomes" id="UP000184471">
    <property type="component" value="Unassembled WGS sequence"/>
</dbReference>
<dbReference type="EMBL" id="FQVX01000001">
    <property type="protein sequence ID" value="SHF69345.1"/>
    <property type="molecule type" value="Genomic_DNA"/>
</dbReference>
<reference evidence="4 5" key="1">
    <citation type="submission" date="2016-11" db="EMBL/GenBank/DDBJ databases">
        <authorList>
            <person name="Jaros S."/>
            <person name="Januszkiewicz K."/>
            <person name="Wedrychowicz H."/>
        </authorList>
    </citation>
    <scope>NUCLEOTIDE SEQUENCE [LARGE SCALE GENOMIC DNA]</scope>
    <source>
        <strain evidence="4 5">DSM 45408</strain>
    </source>
</reference>
<evidence type="ECO:0000313" key="5">
    <source>
        <dbReference type="Proteomes" id="UP000184471"/>
    </source>
</evidence>
<dbReference type="InterPro" id="IPR044725">
    <property type="entry name" value="CBSX3_CBS_dom"/>
</dbReference>
<dbReference type="Gene3D" id="3.10.580.10">
    <property type="entry name" value="CBS-domain"/>
    <property type="match status" value="1"/>
</dbReference>
<keyword evidence="5" id="KW-1185">Reference proteome</keyword>
<dbReference type="InterPro" id="IPR046342">
    <property type="entry name" value="CBS_dom_sf"/>
</dbReference>
<dbReference type="Pfam" id="PF00571">
    <property type="entry name" value="CBS"/>
    <property type="match status" value="2"/>
</dbReference>
<proteinExistence type="predicted"/>
<feature type="domain" description="CBS" evidence="3">
    <location>
        <begin position="7"/>
        <end position="67"/>
    </location>
</feature>
<organism evidence="4 5">
    <name type="scientific">Geodermatophilus nigrescens</name>
    <dbReference type="NCBI Taxonomy" id="1070870"/>
    <lineage>
        <taxon>Bacteria</taxon>
        <taxon>Bacillati</taxon>
        <taxon>Actinomycetota</taxon>
        <taxon>Actinomycetes</taxon>
        <taxon>Geodermatophilales</taxon>
        <taxon>Geodermatophilaceae</taxon>
        <taxon>Geodermatophilus</taxon>
    </lineage>
</organism>
<dbReference type="SUPFAM" id="SSF54631">
    <property type="entry name" value="CBS-domain pair"/>
    <property type="match status" value="1"/>
</dbReference>
<dbReference type="AlphaFoldDB" id="A0A1M5DR00"/>
<dbReference type="STRING" id="1070870.SAMN05444351_0494"/>
<dbReference type="InterPro" id="IPR000644">
    <property type="entry name" value="CBS_dom"/>
</dbReference>
<dbReference type="OrthoDB" id="9807125at2"/>
<evidence type="ECO:0000259" key="3">
    <source>
        <dbReference type="PROSITE" id="PS51371"/>
    </source>
</evidence>
<name>A0A1M5DR00_9ACTN</name>
<dbReference type="PANTHER" id="PTHR43080">
    <property type="entry name" value="CBS DOMAIN-CONTAINING PROTEIN CBSX3, MITOCHONDRIAL"/>
    <property type="match status" value="1"/>
</dbReference>
<dbReference type="PROSITE" id="PS51371">
    <property type="entry name" value="CBS"/>
    <property type="match status" value="2"/>
</dbReference>
<dbReference type="InterPro" id="IPR051257">
    <property type="entry name" value="Diverse_CBS-Domain"/>
</dbReference>
<protein>
    <submittedName>
        <fullName evidence="4">CBS domain-containing protein</fullName>
    </submittedName>
</protein>
<keyword evidence="1 2" id="KW-0129">CBS domain</keyword>
<accession>A0A1M5DR00</accession>
<dbReference type="CDD" id="cd04623">
    <property type="entry name" value="CBS_pair_bac_euk"/>
    <property type="match status" value="1"/>
</dbReference>